<dbReference type="InterPro" id="IPR005650">
    <property type="entry name" value="BlaI_family"/>
</dbReference>
<sequence length="145" mass="16436">MEEKTDITPAEWQVMRIIWTLGKSTSTQVIALLQQKVDWKPATIKTLLRRLVEKGALETTRQGRGFIYTPLIKEQITMNEAADHLFNSICEMHVGATLKHVIEDVNLSQNDIDQLQTLLAKKKETAPEVVECNCVPGMEMNCKRG</sequence>
<keyword evidence="4" id="KW-0804">Transcription</keyword>
<dbReference type="EMBL" id="JACSQW010000005">
    <property type="protein sequence ID" value="MBD7894684.1"/>
    <property type="molecule type" value="Genomic_DNA"/>
</dbReference>
<evidence type="ECO:0000256" key="2">
    <source>
        <dbReference type="ARBA" id="ARBA00023015"/>
    </source>
</evidence>
<evidence type="ECO:0000256" key="4">
    <source>
        <dbReference type="ARBA" id="ARBA00023163"/>
    </source>
</evidence>
<organism evidence="5 6">
    <name type="scientific">Limosilactobacillus avistercoris</name>
    <dbReference type="NCBI Taxonomy" id="2762243"/>
    <lineage>
        <taxon>Bacteria</taxon>
        <taxon>Bacillati</taxon>
        <taxon>Bacillota</taxon>
        <taxon>Bacilli</taxon>
        <taxon>Lactobacillales</taxon>
        <taxon>Lactobacillaceae</taxon>
        <taxon>Limosilactobacillus</taxon>
    </lineage>
</organism>
<comment type="similarity">
    <text evidence="1">Belongs to the BlaI transcriptional regulatory family.</text>
</comment>
<dbReference type="InterPro" id="IPR036390">
    <property type="entry name" value="WH_DNA-bd_sf"/>
</dbReference>
<comment type="caution">
    <text evidence="5">The sequence shown here is derived from an EMBL/GenBank/DDBJ whole genome shotgun (WGS) entry which is preliminary data.</text>
</comment>
<dbReference type="InterPro" id="IPR014071">
    <property type="entry name" value="Cu_transp_CopY/TcrY"/>
</dbReference>
<evidence type="ECO:0000313" key="5">
    <source>
        <dbReference type="EMBL" id="MBD7894684.1"/>
    </source>
</evidence>
<proteinExistence type="inferred from homology"/>
<dbReference type="RefSeq" id="WP_191684050.1">
    <property type="nucleotide sequence ID" value="NZ_JACSQW010000005.1"/>
</dbReference>
<accession>A0ABR8PBL3</accession>
<dbReference type="SUPFAM" id="SSF46785">
    <property type="entry name" value="Winged helix' DNA-binding domain"/>
    <property type="match status" value="1"/>
</dbReference>
<dbReference type="Gene3D" id="1.10.10.10">
    <property type="entry name" value="Winged helix-like DNA-binding domain superfamily/Winged helix DNA-binding domain"/>
    <property type="match status" value="1"/>
</dbReference>
<keyword evidence="3" id="KW-0238">DNA-binding</keyword>
<protein>
    <submittedName>
        <fullName evidence="5">CopY/TcrY family copper transport repressor</fullName>
    </submittedName>
</protein>
<evidence type="ECO:0000313" key="6">
    <source>
        <dbReference type="Proteomes" id="UP000616837"/>
    </source>
</evidence>
<dbReference type="NCBIfam" id="TIGR02698">
    <property type="entry name" value="CopY_TcrY"/>
    <property type="match status" value="1"/>
</dbReference>
<evidence type="ECO:0000256" key="3">
    <source>
        <dbReference type="ARBA" id="ARBA00023125"/>
    </source>
</evidence>
<name>A0ABR8PBL3_9LACO</name>
<dbReference type="Pfam" id="PF03965">
    <property type="entry name" value="Penicillinase_R"/>
    <property type="match status" value="1"/>
</dbReference>
<dbReference type="InterPro" id="IPR036388">
    <property type="entry name" value="WH-like_DNA-bd_sf"/>
</dbReference>
<gene>
    <name evidence="5" type="ORF">H9564_02950</name>
</gene>
<reference evidence="5 6" key="1">
    <citation type="submission" date="2020-08" db="EMBL/GenBank/DDBJ databases">
        <title>A Genomic Blueprint of the Chicken Gut Microbiome.</title>
        <authorList>
            <person name="Gilroy R."/>
            <person name="Ravi A."/>
            <person name="Getino M."/>
            <person name="Pursley I."/>
            <person name="Horton D.L."/>
            <person name="Alikhan N.-F."/>
            <person name="Baker D."/>
            <person name="Gharbi K."/>
            <person name="Hall N."/>
            <person name="Watson M."/>
            <person name="Adriaenssens E.M."/>
            <person name="Foster-Nyarko E."/>
            <person name="Jarju S."/>
            <person name="Secka A."/>
            <person name="Antonio M."/>
            <person name="Oren A."/>
            <person name="Chaudhuri R."/>
            <person name="La Ragione R.M."/>
            <person name="Hildebrand F."/>
            <person name="Pallen M.J."/>
        </authorList>
    </citation>
    <scope>NUCLEOTIDE SEQUENCE [LARGE SCALE GENOMIC DNA]</scope>
    <source>
        <strain evidence="5 6">Sa3CUN2</strain>
    </source>
</reference>
<evidence type="ECO:0000256" key="1">
    <source>
        <dbReference type="ARBA" id="ARBA00011046"/>
    </source>
</evidence>
<dbReference type="PIRSF" id="PIRSF019455">
    <property type="entry name" value="CopR_AtkY"/>
    <property type="match status" value="1"/>
</dbReference>
<keyword evidence="2" id="KW-0805">Transcription regulation</keyword>
<dbReference type="Proteomes" id="UP000616837">
    <property type="component" value="Unassembled WGS sequence"/>
</dbReference>
<keyword evidence="6" id="KW-1185">Reference proteome</keyword>